<dbReference type="AlphaFoldDB" id="T1JZ40"/>
<organism evidence="1 2">
    <name type="scientific">Tetranychus urticae</name>
    <name type="common">Two-spotted spider mite</name>
    <dbReference type="NCBI Taxonomy" id="32264"/>
    <lineage>
        <taxon>Eukaryota</taxon>
        <taxon>Metazoa</taxon>
        <taxon>Ecdysozoa</taxon>
        <taxon>Arthropoda</taxon>
        <taxon>Chelicerata</taxon>
        <taxon>Arachnida</taxon>
        <taxon>Acari</taxon>
        <taxon>Acariformes</taxon>
        <taxon>Trombidiformes</taxon>
        <taxon>Prostigmata</taxon>
        <taxon>Eleutherengona</taxon>
        <taxon>Raphignathae</taxon>
        <taxon>Tetranychoidea</taxon>
        <taxon>Tetranychidae</taxon>
        <taxon>Tetranychus</taxon>
    </lineage>
</organism>
<proteinExistence type="predicted"/>
<dbReference type="Proteomes" id="UP000015104">
    <property type="component" value="Unassembled WGS sequence"/>
</dbReference>
<evidence type="ECO:0000313" key="1">
    <source>
        <dbReference type="EnsemblMetazoa" id="tetur03g02590.1"/>
    </source>
</evidence>
<dbReference type="EnsemblMetazoa" id="tetur03g02590.1">
    <property type="protein sequence ID" value="tetur03g02590.1"/>
    <property type="gene ID" value="tetur03g02590"/>
</dbReference>
<keyword evidence="2" id="KW-1185">Reference proteome</keyword>
<dbReference type="EMBL" id="CAEY01001116">
    <property type="status" value="NOT_ANNOTATED_CDS"/>
    <property type="molecule type" value="Genomic_DNA"/>
</dbReference>
<reference evidence="1" key="2">
    <citation type="submission" date="2015-06" db="UniProtKB">
        <authorList>
            <consortium name="EnsemblMetazoa"/>
        </authorList>
    </citation>
    <scope>IDENTIFICATION</scope>
</reference>
<protein>
    <submittedName>
        <fullName evidence="1">Uncharacterized protein</fullName>
    </submittedName>
</protein>
<dbReference type="HOGENOM" id="CLU_2690959_0_0_1"/>
<sequence>MSISLNLKVFIKLQVNLNVEFIHFKTHIIPRNLSYIDICPKSVKILLIGSKTMTLKGSFYAWITLHRIPEEITT</sequence>
<accession>T1JZ40</accession>
<reference evidence="2" key="1">
    <citation type="submission" date="2011-08" db="EMBL/GenBank/DDBJ databases">
        <authorList>
            <person name="Rombauts S."/>
        </authorList>
    </citation>
    <scope>NUCLEOTIDE SEQUENCE</scope>
    <source>
        <strain evidence="2">London</strain>
    </source>
</reference>
<evidence type="ECO:0000313" key="2">
    <source>
        <dbReference type="Proteomes" id="UP000015104"/>
    </source>
</evidence>
<name>T1JZ40_TETUR</name>